<dbReference type="GO" id="GO:0009116">
    <property type="term" value="P:nucleoside metabolic process"/>
    <property type="evidence" value="ECO:0007669"/>
    <property type="project" value="InterPro"/>
</dbReference>
<evidence type="ECO:0008006" key="6">
    <source>
        <dbReference type="Google" id="ProtNLM"/>
    </source>
</evidence>
<comment type="caution">
    <text evidence="4">The sequence shown here is derived from an EMBL/GenBank/DDBJ whole genome shotgun (WGS) entry which is preliminary data.</text>
</comment>
<feature type="compositionally biased region" description="Basic and acidic residues" evidence="1">
    <location>
        <begin position="483"/>
        <end position="492"/>
    </location>
</feature>
<dbReference type="AlphaFoldDB" id="A0A9P8QM34"/>
<dbReference type="InterPro" id="IPR000845">
    <property type="entry name" value="Nucleoside_phosphorylase_d"/>
</dbReference>
<organism evidence="4 5">
    <name type="scientific">Trichoderma cornu-damae</name>
    <dbReference type="NCBI Taxonomy" id="654480"/>
    <lineage>
        <taxon>Eukaryota</taxon>
        <taxon>Fungi</taxon>
        <taxon>Dikarya</taxon>
        <taxon>Ascomycota</taxon>
        <taxon>Pezizomycotina</taxon>
        <taxon>Sordariomycetes</taxon>
        <taxon>Hypocreomycetidae</taxon>
        <taxon>Hypocreales</taxon>
        <taxon>Hypocreaceae</taxon>
        <taxon>Trichoderma</taxon>
    </lineage>
</organism>
<dbReference type="InterPro" id="IPR035994">
    <property type="entry name" value="Nucleoside_phosphorylase_sf"/>
</dbReference>
<evidence type="ECO:0000313" key="5">
    <source>
        <dbReference type="Proteomes" id="UP000827724"/>
    </source>
</evidence>
<gene>
    <name evidence="4" type="ORF">Trco_003962</name>
</gene>
<dbReference type="PANTHER" id="PTHR46082">
    <property type="entry name" value="ATP/GTP-BINDING PROTEIN-RELATED"/>
    <property type="match status" value="1"/>
</dbReference>
<accession>A0A9P8QM34</accession>
<protein>
    <recommendedName>
        <fullName evidence="6">Nucleoside phosphorylase domain-containing protein</fullName>
    </recommendedName>
</protein>
<feature type="region of interest" description="Disordered" evidence="1">
    <location>
        <begin position="802"/>
        <end position="821"/>
    </location>
</feature>
<evidence type="ECO:0000259" key="2">
    <source>
        <dbReference type="Pfam" id="PF01048"/>
    </source>
</evidence>
<dbReference type="EMBL" id="JAIWOZ010000003">
    <property type="protein sequence ID" value="KAH6607649.1"/>
    <property type="molecule type" value="Genomic_DNA"/>
</dbReference>
<dbReference type="InterPro" id="IPR056002">
    <property type="entry name" value="DUF7580"/>
</dbReference>
<reference evidence="4" key="1">
    <citation type="submission" date="2021-08" db="EMBL/GenBank/DDBJ databases">
        <title>Chromosome-Level Trichoderma cornu-damae using Hi-C Data.</title>
        <authorList>
            <person name="Kim C.S."/>
        </authorList>
    </citation>
    <scope>NUCLEOTIDE SEQUENCE</scope>
    <source>
        <strain evidence="4">KA19-0412C</strain>
    </source>
</reference>
<name>A0A9P8QM34_9HYPO</name>
<sequence>MPYLIESSEWRLIQGLGALLRQRKARYHGQPGPLNEDRQVQPNAELFEIELRRAFMVQEFPQNLDPAEFGQCQAKLKSLCALLDGLAWQRSARGDPEAQAYPRLRALTGFLESTSGAVDLANGRNKTLFRLPGNTVELSKCLHHKRRMWKKARIRNRARFVLGTLFEHFGCGTPHEVLLKLIEDPDEDTVLPGLQLMLSPCPELESWQEVRCDSVDLGETSISSIPDICTGLRQHTGEGKALVLLIEKYGLFGAWAGPASSGTGQPPKESLEQLIGKGAFKPLDLETLMHGASPAKFSTRDKRALAVKLGYCLMDFFDADLSSGKIYFLDSSKAGPTKEFPYLAFGSKLPASADAYSFRMGHPALLSFAKLLLEIDFGQNMELDISPHNGQNQATWAKLLGYVDRLEEDRSDSYLQAIRSCLLVHRKIAERLRSRDLDGREADSRIRKTLFKEAVHKLELGLAESIPRPCHKRQRSESPPPSGRREEPRTTHSWEMASRPAEPRRTSSGHKRRRTPELQPGSFHAASGLALGNTGGPSSHNSILESGEVTTADRHQPSGREEFQIALICALRVEFDAVEALFDDYYEKDYSYSKAPGDPNAYTTGSMCGHDVVLAFMPGMGKVNSASVAAGFRASFPGIRLGIVVGICGGVPFGTDDEREVLLGDVVISTAMTQFDFGRQYPNRAVRRDTLQDNLGRPNAEIRAFLAKLSGSRGRKTLRDNASSYLAELCGRDGFQSSSYPGAESDKLYQPAYRHKHQDPEACSVCANCEGPYDDVCDAALESSCEELLCSDSKLMPRARVEKAKGAKRRPDGHAPTDAELGEARKPQIHFGVIVSGDSVMKSGRHRDEIASRERAIAFEMEGAGVWDSFPTVVIKSVCDYADSHKNKKWQRYAAAAAAACMKAFLGEWRQAR</sequence>
<feature type="region of interest" description="Disordered" evidence="1">
    <location>
        <begin position="465"/>
        <end position="557"/>
    </location>
</feature>
<dbReference type="PANTHER" id="PTHR46082:SF6">
    <property type="entry name" value="AAA+ ATPASE DOMAIN-CONTAINING PROTEIN-RELATED"/>
    <property type="match status" value="1"/>
</dbReference>
<evidence type="ECO:0000313" key="4">
    <source>
        <dbReference type="EMBL" id="KAH6607649.1"/>
    </source>
</evidence>
<dbReference type="Gene3D" id="3.40.50.1580">
    <property type="entry name" value="Nucleoside phosphorylase domain"/>
    <property type="match status" value="1"/>
</dbReference>
<dbReference type="SUPFAM" id="SSF53167">
    <property type="entry name" value="Purine and uridine phosphorylases"/>
    <property type="match status" value="1"/>
</dbReference>
<keyword evidence="5" id="KW-1185">Reference proteome</keyword>
<feature type="domain" description="Nucleoside phosphorylase" evidence="2">
    <location>
        <begin position="565"/>
        <end position="682"/>
    </location>
</feature>
<proteinExistence type="predicted"/>
<dbReference type="Proteomes" id="UP000827724">
    <property type="component" value="Unassembled WGS sequence"/>
</dbReference>
<evidence type="ECO:0000259" key="3">
    <source>
        <dbReference type="Pfam" id="PF24476"/>
    </source>
</evidence>
<dbReference type="GO" id="GO:0003824">
    <property type="term" value="F:catalytic activity"/>
    <property type="evidence" value="ECO:0007669"/>
    <property type="project" value="InterPro"/>
</dbReference>
<dbReference type="OrthoDB" id="1658288at2759"/>
<dbReference type="Pfam" id="PF01048">
    <property type="entry name" value="PNP_UDP_1"/>
    <property type="match status" value="1"/>
</dbReference>
<feature type="domain" description="DUF7580" evidence="3">
    <location>
        <begin position="149"/>
        <end position="464"/>
    </location>
</feature>
<evidence type="ECO:0000256" key="1">
    <source>
        <dbReference type="SAM" id="MobiDB-lite"/>
    </source>
</evidence>
<dbReference type="InterPro" id="IPR053137">
    <property type="entry name" value="NLR-like"/>
</dbReference>
<dbReference type="Pfam" id="PF24476">
    <property type="entry name" value="DUF7580"/>
    <property type="match status" value="1"/>
</dbReference>